<proteinExistence type="predicted"/>
<protein>
    <submittedName>
        <fullName evidence="2">Uncharacterized protein</fullName>
    </submittedName>
</protein>
<dbReference type="EMBL" id="CTRI01000031">
    <property type="protein sequence ID" value="CQR39248.1"/>
    <property type="molecule type" value="Genomic_DNA"/>
</dbReference>
<evidence type="ECO:0000313" key="3">
    <source>
        <dbReference type="Proteomes" id="UP000078599"/>
    </source>
</evidence>
<organism evidence="2 3">
    <name type="scientific">Thiomonas arsenitoxydans (strain DSM 22701 / CIP 110005 / 3As)</name>
    <dbReference type="NCBI Taxonomy" id="426114"/>
    <lineage>
        <taxon>Bacteria</taxon>
        <taxon>Pseudomonadati</taxon>
        <taxon>Pseudomonadota</taxon>
        <taxon>Betaproteobacteria</taxon>
        <taxon>Burkholderiales</taxon>
        <taxon>Thiomonas</taxon>
    </lineage>
</organism>
<name>A0ABP1Z778_THIA3</name>
<evidence type="ECO:0000313" key="2">
    <source>
        <dbReference type="EMBL" id="CQR39248.1"/>
    </source>
</evidence>
<feature type="region of interest" description="Disordered" evidence="1">
    <location>
        <begin position="136"/>
        <end position="158"/>
    </location>
</feature>
<reference evidence="2 3" key="1">
    <citation type="submission" date="2015-03" db="EMBL/GenBank/DDBJ databases">
        <authorList>
            <person name="Regsiter A."/>
            <person name="william w."/>
        </authorList>
    </citation>
    <scope>NUCLEOTIDE SEQUENCE [LARGE SCALE GENOMIC DNA]</scope>
    <source>
        <strain evidence="2 3">CB1</strain>
    </source>
</reference>
<sequence>MPNSHASQFSAESFPGSAPFFCKGDYRKIWTHRPIAVRPARDEMALQSGGLSNKPNASASPPSGRIRPSAHLNLIISRYEIAFLSKIYHIRLFLVTILISFPNYDKINDRIHFIERNHAQGGPPHCHRRVRGSTPGREFCGSRCRSHRGPSWSPPAHG</sequence>
<comment type="caution">
    <text evidence="2">The sequence shown here is derived from an EMBL/GenBank/DDBJ whole genome shotgun (WGS) entry which is preliminary data.</text>
</comment>
<gene>
    <name evidence="2" type="ORF">THICB1_90003</name>
</gene>
<evidence type="ECO:0000256" key="1">
    <source>
        <dbReference type="SAM" id="MobiDB-lite"/>
    </source>
</evidence>
<dbReference type="Proteomes" id="UP000078599">
    <property type="component" value="Unassembled WGS sequence"/>
</dbReference>
<accession>A0ABP1Z778</accession>
<keyword evidence="3" id="KW-1185">Reference proteome</keyword>